<keyword evidence="2 7" id="KW-0540">Nuclease</keyword>
<evidence type="ECO:0000256" key="6">
    <source>
        <dbReference type="ARBA" id="ARBA00022833"/>
    </source>
</evidence>
<dbReference type="NCBIfam" id="TIGR00043">
    <property type="entry name" value="rRNA maturation RNase YbeY"/>
    <property type="match status" value="1"/>
</dbReference>
<dbReference type="eggNOG" id="COG0319">
    <property type="taxonomic scope" value="Bacteria"/>
</dbReference>
<sequence length="149" mass="17042">MEILINNRQKRIEIDLQELQKKTERILEDLGCNADTVVSIAVVDNPEMAELNFQYRGKEGPTNVLSFSQREGEIQSAHPHLLGDIVISADRAADDAQALNYTNDEMVLYLLIHGILHLVGYEHQEPSQAFTMEQMVEEIFRKFYPSLPE</sequence>
<dbReference type="SUPFAM" id="SSF55486">
    <property type="entry name" value="Metalloproteases ('zincins'), catalytic domain"/>
    <property type="match status" value="1"/>
</dbReference>
<keyword evidence="5 7" id="KW-0378">Hydrolase</keyword>
<gene>
    <name evidence="7" type="primary">ybeY</name>
    <name evidence="8" type="ordered locus">Desti_3790</name>
</gene>
<dbReference type="InterPro" id="IPR023091">
    <property type="entry name" value="MetalPrtase_cat_dom_sf_prd"/>
</dbReference>
<evidence type="ECO:0000256" key="4">
    <source>
        <dbReference type="ARBA" id="ARBA00022759"/>
    </source>
</evidence>
<dbReference type="AlphaFoldDB" id="I4CA41"/>
<dbReference type="GO" id="GO:0004521">
    <property type="term" value="F:RNA endonuclease activity"/>
    <property type="evidence" value="ECO:0007669"/>
    <property type="project" value="UniProtKB-UniRule"/>
</dbReference>
<comment type="cofactor">
    <cofactor evidence="7">
        <name>Zn(2+)</name>
        <dbReference type="ChEBI" id="CHEBI:29105"/>
    </cofactor>
    <text evidence="7">Binds 1 zinc ion.</text>
</comment>
<comment type="subcellular location">
    <subcellularLocation>
        <location evidence="7">Cytoplasm</location>
    </subcellularLocation>
</comment>
<evidence type="ECO:0000256" key="3">
    <source>
        <dbReference type="ARBA" id="ARBA00022723"/>
    </source>
</evidence>
<dbReference type="STRING" id="706587.Desti_3790"/>
<protein>
    <recommendedName>
        <fullName evidence="7">Endoribonuclease YbeY</fullName>
        <ecNumber evidence="7">3.1.-.-</ecNumber>
    </recommendedName>
</protein>
<evidence type="ECO:0000313" key="8">
    <source>
        <dbReference type="EMBL" id="AFM26432.1"/>
    </source>
</evidence>
<dbReference type="GO" id="GO:0005737">
    <property type="term" value="C:cytoplasm"/>
    <property type="evidence" value="ECO:0007669"/>
    <property type="project" value="UniProtKB-SubCell"/>
</dbReference>
<dbReference type="GO" id="GO:0006364">
    <property type="term" value="P:rRNA processing"/>
    <property type="evidence" value="ECO:0007669"/>
    <property type="project" value="UniProtKB-UniRule"/>
</dbReference>
<dbReference type="PROSITE" id="PS01306">
    <property type="entry name" value="UPF0054"/>
    <property type="match status" value="1"/>
</dbReference>
<dbReference type="PANTHER" id="PTHR46986:SF1">
    <property type="entry name" value="ENDORIBONUCLEASE YBEY, CHLOROPLASTIC"/>
    <property type="match status" value="1"/>
</dbReference>
<feature type="binding site" evidence="7">
    <location>
        <position position="113"/>
    </location>
    <ligand>
        <name>Zn(2+)</name>
        <dbReference type="ChEBI" id="CHEBI:29105"/>
        <note>catalytic</note>
    </ligand>
</feature>
<dbReference type="PANTHER" id="PTHR46986">
    <property type="entry name" value="ENDORIBONUCLEASE YBEY, CHLOROPLASTIC"/>
    <property type="match status" value="1"/>
</dbReference>
<dbReference type="GO" id="GO:0004222">
    <property type="term" value="F:metalloendopeptidase activity"/>
    <property type="evidence" value="ECO:0007669"/>
    <property type="project" value="InterPro"/>
</dbReference>
<dbReference type="RefSeq" id="WP_014811558.1">
    <property type="nucleotide sequence ID" value="NC_018025.1"/>
</dbReference>
<keyword evidence="7" id="KW-0698">rRNA processing</keyword>
<keyword evidence="6 7" id="KW-0862">Zinc</keyword>
<comment type="function">
    <text evidence="7">Single strand-specific metallo-endoribonuclease involved in late-stage 70S ribosome quality control and in maturation of the 3' terminus of the 16S rRNA.</text>
</comment>
<dbReference type="Pfam" id="PF02130">
    <property type="entry name" value="YbeY"/>
    <property type="match status" value="1"/>
</dbReference>
<evidence type="ECO:0000313" key="9">
    <source>
        <dbReference type="Proteomes" id="UP000006055"/>
    </source>
</evidence>
<comment type="similarity">
    <text evidence="1 7">Belongs to the endoribonuclease YbeY family.</text>
</comment>
<dbReference type="HAMAP" id="MF_00009">
    <property type="entry name" value="Endoribonucl_YbeY"/>
    <property type="match status" value="1"/>
</dbReference>
<accession>I4CA41</accession>
<dbReference type="EMBL" id="CP003360">
    <property type="protein sequence ID" value="AFM26432.1"/>
    <property type="molecule type" value="Genomic_DNA"/>
</dbReference>
<evidence type="ECO:0000256" key="2">
    <source>
        <dbReference type="ARBA" id="ARBA00022722"/>
    </source>
</evidence>
<reference evidence="9" key="1">
    <citation type="submission" date="2012-06" db="EMBL/GenBank/DDBJ databases">
        <title>Complete sequence of chromosome of Desulfomonile tiedjei DSM 6799.</title>
        <authorList>
            <person name="Lucas S."/>
            <person name="Copeland A."/>
            <person name="Lapidus A."/>
            <person name="Glavina del Rio T."/>
            <person name="Dalin E."/>
            <person name="Tice H."/>
            <person name="Bruce D."/>
            <person name="Goodwin L."/>
            <person name="Pitluck S."/>
            <person name="Peters L."/>
            <person name="Ovchinnikova G."/>
            <person name="Zeytun A."/>
            <person name="Lu M."/>
            <person name="Kyrpides N."/>
            <person name="Mavromatis K."/>
            <person name="Ivanova N."/>
            <person name="Brettin T."/>
            <person name="Detter J.C."/>
            <person name="Han C."/>
            <person name="Larimer F."/>
            <person name="Land M."/>
            <person name="Hauser L."/>
            <person name="Markowitz V."/>
            <person name="Cheng J.-F."/>
            <person name="Hugenholtz P."/>
            <person name="Woyke T."/>
            <person name="Wu D."/>
            <person name="Spring S."/>
            <person name="Schroeder M."/>
            <person name="Brambilla E."/>
            <person name="Klenk H.-P."/>
            <person name="Eisen J.A."/>
        </authorList>
    </citation>
    <scope>NUCLEOTIDE SEQUENCE [LARGE SCALE GENOMIC DNA]</scope>
    <source>
        <strain evidence="9">ATCC 49306 / DSM 6799 / DCB-1</strain>
    </source>
</reference>
<evidence type="ECO:0000256" key="7">
    <source>
        <dbReference type="HAMAP-Rule" id="MF_00009"/>
    </source>
</evidence>
<evidence type="ECO:0000256" key="1">
    <source>
        <dbReference type="ARBA" id="ARBA00010875"/>
    </source>
</evidence>
<keyword evidence="9" id="KW-1185">Reference proteome</keyword>
<keyword evidence="4 7" id="KW-0255">Endonuclease</keyword>
<organism evidence="8 9">
    <name type="scientific">Desulfomonile tiedjei (strain ATCC 49306 / DSM 6799 / DCB-1)</name>
    <dbReference type="NCBI Taxonomy" id="706587"/>
    <lineage>
        <taxon>Bacteria</taxon>
        <taxon>Pseudomonadati</taxon>
        <taxon>Thermodesulfobacteriota</taxon>
        <taxon>Desulfomonilia</taxon>
        <taxon>Desulfomonilales</taxon>
        <taxon>Desulfomonilaceae</taxon>
        <taxon>Desulfomonile</taxon>
    </lineage>
</organism>
<keyword evidence="3 7" id="KW-0479">Metal-binding</keyword>
<keyword evidence="7" id="KW-0963">Cytoplasm</keyword>
<dbReference type="OrthoDB" id="9807740at2"/>
<dbReference type="GO" id="GO:0008270">
    <property type="term" value="F:zinc ion binding"/>
    <property type="evidence" value="ECO:0007669"/>
    <property type="project" value="UniProtKB-UniRule"/>
</dbReference>
<dbReference type="EC" id="3.1.-.-" evidence="7"/>
<dbReference type="HOGENOM" id="CLU_106710_3_3_7"/>
<keyword evidence="7" id="KW-0690">Ribosome biogenesis</keyword>
<evidence type="ECO:0000256" key="5">
    <source>
        <dbReference type="ARBA" id="ARBA00022801"/>
    </source>
</evidence>
<proteinExistence type="inferred from homology"/>
<dbReference type="InterPro" id="IPR002036">
    <property type="entry name" value="YbeY"/>
</dbReference>
<dbReference type="PATRIC" id="fig|706587.4.peg.4302"/>
<name>I4CA41_DESTA</name>
<dbReference type="Proteomes" id="UP000006055">
    <property type="component" value="Chromosome"/>
</dbReference>
<dbReference type="KEGG" id="dti:Desti_3790"/>
<dbReference type="InterPro" id="IPR020549">
    <property type="entry name" value="YbeY_CS"/>
</dbReference>
<feature type="binding site" evidence="7">
    <location>
        <position position="123"/>
    </location>
    <ligand>
        <name>Zn(2+)</name>
        <dbReference type="ChEBI" id="CHEBI:29105"/>
        <note>catalytic</note>
    </ligand>
</feature>
<feature type="binding site" evidence="7">
    <location>
        <position position="117"/>
    </location>
    <ligand>
        <name>Zn(2+)</name>
        <dbReference type="ChEBI" id="CHEBI:29105"/>
        <note>catalytic</note>
    </ligand>
</feature>
<dbReference type="Gene3D" id="3.40.390.30">
    <property type="entry name" value="Metalloproteases ('zincins'), catalytic domain"/>
    <property type="match status" value="1"/>
</dbReference>